<evidence type="ECO:0000313" key="3">
    <source>
        <dbReference type="Proteomes" id="UP000033015"/>
    </source>
</evidence>
<keyword evidence="1" id="KW-1133">Transmembrane helix</keyword>
<accession>A0A0E3JQ47</accession>
<sequence>MSLQTILLVATILYLIYGAYCAKRLYENSPREWIDVFFGASCVIFWFPYAIFGNVFFKNKD</sequence>
<dbReference type="Proteomes" id="UP000033015">
    <property type="component" value="Segment"/>
</dbReference>
<keyword evidence="1" id="KW-0812">Transmembrane</keyword>
<dbReference type="RefSeq" id="YP_009203622.1">
    <property type="nucleotide sequence ID" value="NC_028856.1"/>
</dbReference>
<gene>
    <name evidence="2" type="ORF">CPT_Stahl18</name>
</gene>
<dbReference type="OrthoDB" id="26118at10239"/>
<dbReference type="GeneID" id="26647821"/>
<evidence type="ECO:0000256" key="1">
    <source>
        <dbReference type="SAM" id="Phobius"/>
    </source>
</evidence>
<organism evidence="2 3">
    <name type="scientific">Bacillus phage Stahl</name>
    <dbReference type="NCBI Taxonomy" id="1610832"/>
    <lineage>
        <taxon>Viruses</taxon>
        <taxon>Duplodnaviria</taxon>
        <taxon>Heunggongvirae</taxon>
        <taxon>Uroviricota</taxon>
        <taxon>Caudoviricetes</taxon>
        <taxon>Slashvirus</taxon>
        <taxon>Slashvirus stahl</taxon>
    </lineage>
</organism>
<feature type="transmembrane region" description="Helical" evidence="1">
    <location>
        <begin position="37"/>
        <end position="57"/>
    </location>
</feature>
<proteinExistence type="predicted"/>
<evidence type="ECO:0000313" key="2">
    <source>
        <dbReference type="EMBL" id="AKA61446.1"/>
    </source>
</evidence>
<reference evidence="3" key="2">
    <citation type="submission" date="2015-01" db="EMBL/GenBank/DDBJ databases">
        <title>Complete Genome of Bacillus megaterium Siphophage Stahl.</title>
        <authorList>
            <person name="Brizendine A.M."/>
            <person name="Rousseau S."/>
            <person name="Hernandez A.C."/>
            <person name="Everett G.F.K."/>
        </authorList>
    </citation>
    <scope>NUCLEOTIDE SEQUENCE [LARGE SCALE GENOMIC DNA]</scope>
</reference>
<dbReference type="EMBL" id="KP696447">
    <property type="protein sequence ID" value="AKA61446.1"/>
    <property type="molecule type" value="Genomic_DNA"/>
</dbReference>
<reference evidence="2 3" key="1">
    <citation type="journal article" date="2015" name="Genome Announc.">
        <title>Complete Genome Sequence of Bacillus megaterium Siphophage Stahl.</title>
        <authorList>
            <person name="Brizendine A.M."/>
            <person name="Rousseau S."/>
            <person name="Hernandez A.C."/>
            <person name="Kuty Everett G.F."/>
        </authorList>
    </citation>
    <scope>NUCLEOTIDE SEQUENCE [LARGE SCALE GENOMIC DNA]</scope>
</reference>
<dbReference type="KEGG" id="vg:26647821"/>
<name>A0A0E3JQ47_9CAUD</name>
<protein>
    <submittedName>
        <fullName evidence="2">Uncharacterized protein</fullName>
    </submittedName>
</protein>
<keyword evidence="1" id="KW-0472">Membrane</keyword>
<keyword evidence="3" id="KW-1185">Reference proteome</keyword>